<sequence length="212" mass="22577" precursor="true">MKDKLIRFSVATLTLLSMSFPVFADDTTLATKDAKLTANIQAGGLQLQDLTTSINFSSFNVTDLLRQSDDTTSNFDSTSGYKMTGTMLSGNILNYSTSPAWQLQATFTGIHKASLDLNNNQYSFDPAGKELATTLTLANKTLLSDSPVVILQGGDTGTATANGNITASGFGTTKIDDFGIVPALYVHRVMPDAGVYMGEINYTLTQTTNVGS</sequence>
<evidence type="ECO:0000313" key="2">
    <source>
        <dbReference type="EMBL" id="KIU25234.1"/>
    </source>
</evidence>
<dbReference type="RefSeq" id="WP_043940811.1">
    <property type="nucleotide sequence ID" value="NZ_JWHT01000013.1"/>
</dbReference>
<evidence type="ECO:0000256" key="1">
    <source>
        <dbReference type="SAM" id="SignalP"/>
    </source>
</evidence>
<reference evidence="2 3" key="1">
    <citation type="journal article" date="2015" name="Microbiology (Mosc.)">
        <title>Genomics of the Weissella cibaria species with an examination of its metabolic traits.</title>
        <authorList>
            <person name="Lynch K.M."/>
            <person name="Lucid A."/>
            <person name="Arendt E.K."/>
            <person name="Sleator R.D."/>
            <person name="Lucey B."/>
            <person name="Coffey A."/>
        </authorList>
    </citation>
    <scope>NUCLEOTIDE SEQUENCE [LARGE SCALE GENOMIC DNA]</scope>
    <source>
        <strain evidence="2 3">AB3b</strain>
    </source>
</reference>
<dbReference type="PATRIC" id="fig|137591.24.peg.599"/>
<name>A0A0D1KKR5_9LACO</name>
<protein>
    <recommendedName>
        <fullName evidence="4">WxL domain-containing protein</fullName>
    </recommendedName>
</protein>
<proteinExistence type="predicted"/>
<evidence type="ECO:0008006" key="4">
    <source>
        <dbReference type="Google" id="ProtNLM"/>
    </source>
</evidence>
<dbReference type="Proteomes" id="UP000032289">
    <property type="component" value="Unassembled WGS sequence"/>
</dbReference>
<comment type="caution">
    <text evidence="2">The sequence shown here is derived from an EMBL/GenBank/DDBJ whole genome shotgun (WGS) entry which is preliminary data.</text>
</comment>
<evidence type="ECO:0000313" key="3">
    <source>
        <dbReference type="Proteomes" id="UP000032289"/>
    </source>
</evidence>
<gene>
    <name evidence="2" type="ORF">ab3b_00620</name>
</gene>
<dbReference type="EMBL" id="JWHT01000013">
    <property type="protein sequence ID" value="KIU25234.1"/>
    <property type="molecule type" value="Genomic_DNA"/>
</dbReference>
<feature type="chain" id="PRO_5002232094" description="WxL domain-containing protein" evidence="1">
    <location>
        <begin position="25"/>
        <end position="212"/>
    </location>
</feature>
<dbReference type="AlphaFoldDB" id="A0A0D1KKR5"/>
<keyword evidence="1" id="KW-0732">Signal</keyword>
<feature type="signal peptide" evidence="1">
    <location>
        <begin position="1"/>
        <end position="24"/>
    </location>
</feature>
<organism evidence="2 3">
    <name type="scientific">Weissella cibaria</name>
    <dbReference type="NCBI Taxonomy" id="137591"/>
    <lineage>
        <taxon>Bacteria</taxon>
        <taxon>Bacillati</taxon>
        <taxon>Bacillota</taxon>
        <taxon>Bacilli</taxon>
        <taxon>Lactobacillales</taxon>
        <taxon>Lactobacillaceae</taxon>
        <taxon>Weissella</taxon>
    </lineage>
</organism>
<accession>A0A0D1KKR5</accession>